<dbReference type="EMBL" id="JAFJMO010000011">
    <property type="protein sequence ID" value="KAJ8263261.1"/>
    <property type="molecule type" value="Genomic_DNA"/>
</dbReference>
<evidence type="ECO:0000256" key="2">
    <source>
        <dbReference type="SAM" id="MobiDB-lite"/>
    </source>
</evidence>
<feature type="region of interest" description="Disordered" evidence="2">
    <location>
        <begin position="49"/>
        <end position="71"/>
    </location>
</feature>
<accession>A0A9Q1HV22</accession>
<dbReference type="InterPro" id="IPR050690">
    <property type="entry name" value="JHDM1_Histone_Demethylase"/>
</dbReference>
<name>A0A9Q1HV22_CONCO</name>
<dbReference type="PANTHER" id="PTHR23123">
    <property type="entry name" value="PHD/F-BOX CONTAINING PROTEIN"/>
    <property type="match status" value="1"/>
</dbReference>
<keyword evidence="4" id="KW-1185">Reference proteome</keyword>
<sequence length="197" mass="22038">MCWYVLEKHLCCLTKHSHQRKEFWRDSMLIDAERKLNAESFSHLKQNMEEDPCEGRVRPGRRERASPDVPCSPACNAATSTAPRPLRQTPAVPLLDCPKTPSGSPVSEPSGKWAHLTEQELKGLKALVEKLESLPENKKSVPEGMDNPQALLEDMKVALKEHGEDEAKLALAGMPVVCWPKKPAKAYKNHALQSEKI</sequence>
<protein>
    <submittedName>
        <fullName evidence="3">Uncharacterized protein</fullName>
    </submittedName>
</protein>
<dbReference type="Proteomes" id="UP001152803">
    <property type="component" value="Unassembled WGS sequence"/>
</dbReference>
<comment type="caution">
    <text evidence="3">The sequence shown here is derived from an EMBL/GenBank/DDBJ whole genome shotgun (WGS) entry which is preliminary data.</text>
</comment>
<proteinExistence type="predicted"/>
<reference evidence="3" key="1">
    <citation type="journal article" date="2023" name="Science">
        <title>Genome structures resolve the early diversification of teleost fishes.</title>
        <authorList>
            <person name="Parey E."/>
            <person name="Louis A."/>
            <person name="Montfort J."/>
            <person name="Bouchez O."/>
            <person name="Roques C."/>
            <person name="Iampietro C."/>
            <person name="Lluch J."/>
            <person name="Castinel A."/>
            <person name="Donnadieu C."/>
            <person name="Desvignes T."/>
            <person name="Floi Bucao C."/>
            <person name="Jouanno E."/>
            <person name="Wen M."/>
            <person name="Mejri S."/>
            <person name="Dirks R."/>
            <person name="Jansen H."/>
            <person name="Henkel C."/>
            <person name="Chen W.J."/>
            <person name="Zahm M."/>
            <person name="Cabau C."/>
            <person name="Klopp C."/>
            <person name="Thompson A.W."/>
            <person name="Robinson-Rechavi M."/>
            <person name="Braasch I."/>
            <person name="Lecointre G."/>
            <person name="Bobe J."/>
            <person name="Postlethwait J.H."/>
            <person name="Berthelot C."/>
            <person name="Roest Crollius H."/>
            <person name="Guiguen Y."/>
        </authorList>
    </citation>
    <scope>NUCLEOTIDE SEQUENCE</scope>
    <source>
        <strain evidence="3">Concon-B</strain>
    </source>
</reference>
<evidence type="ECO:0000313" key="4">
    <source>
        <dbReference type="Proteomes" id="UP001152803"/>
    </source>
</evidence>
<feature type="compositionally biased region" description="Basic and acidic residues" evidence="2">
    <location>
        <begin position="53"/>
        <end position="66"/>
    </location>
</feature>
<dbReference type="Gene3D" id="1.20.58.1360">
    <property type="match status" value="1"/>
</dbReference>
<dbReference type="OrthoDB" id="5876800at2759"/>
<dbReference type="AlphaFoldDB" id="A0A9Q1HV22"/>
<evidence type="ECO:0000256" key="1">
    <source>
        <dbReference type="ARBA" id="ARBA00022723"/>
    </source>
</evidence>
<dbReference type="GO" id="GO:0046872">
    <property type="term" value="F:metal ion binding"/>
    <property type="evidence" value="ECO:0007669"/>
    <property type="project" value="UniProtKB-KW"/>
</dbReference>
<organism evidence="3 4">
    <name type="scientific">Conger conger</name>
    <name type="common">Conger eel</name>
    <name type="synonym">Muraena conger</name>
    <dbReference type="NCBI Taxonomy" id="82655"/>
    <lineage>
        <taxon>Eukaryota</taxon>
        <taxon>Metazoa</taxon>
        <taxon>Chordata</taxon>
        <taxon>Craniata</taxon>
        <taxon>Vertebrata</taxon>
        <taxon>Euteleostomi</taxon>
        <taxon>Actinopterygii</taxon>
        <taxon>Neopterygii</taxon>
        <taxon>Teleostei</taxon>
        <taxon>Anguilliformes</taxon>
        <taxon>Congridae</taxon>
        <taxon>Conger</taxon>
    </lineage>
</organism>
<evidence type="ECO:0000313" key="3">
    <source>
        <dbReference type="EMBL" id="KAJ8263261.1"/>
    </source>
</evidence>
<keyword evidence="1" id="KW-0479">Metal-binding</keyword>
<gene>
    <name evidence="3" type="ORF">COCON_G00157180</name>
</gene>